<dbReference type="InterPro" id="IPR005321">
    <property type="entry name" value="Peptidase_S58_DmpA"/>
</dbReference>
<protein>
    <recommendedName>
        <fullName evidence="5">Peptidase S58</fullName>
    </recommendedName>
</protein>
<accession>M8DE77</accession>
<dbReference type="Proteomes" id="UP000012081">
    <property type="component" value="Unassembled WGS sequence"/>
</dbReference>
<dbReference type="PROSITE" id="PS51318">
    <property type="entry name" value="TAT"/>
    <property type="match status" value="1"/>
</dbReference>
<dbReference type="GO" id="GO:0004177">
    <property type="term" value="F:aminopeptidase activity"/>
    <property type="evidence" value="ECO:0007669"/>
    <property type="project" value="TreeGrafter"/>
</dbReference>
<dbReference type="SUPFAM" id="SSF56266">
    <property type="entry name" value="DmpA/ArgJ-like"/>
    <property type="match status" value="1"/>
</dbReference>
<dbReference type="InterPro" id="IPR006311">
    <property type="entry name" value="TAT_signal"/>
</dbReference>
<dbReference type="PANTHER" id="PTHR36512">
    <property type="entry name" value="D-AMINOPEPTIDASE"/>
    <property type="match status" value="1"/>
</dbReference>
<feature type="region of interest" description="Disordered" evidence="2">
    <location>
        <begin position="42"/>
        <end position="61"/>
    </location>
</feature>
<dbReference type="CDD" id="cd02252">
    <property type="entry name" value="nylC_like"/>
    <property type="match status" value="1"/>
</dbReference>
<feature type="compositionally biased region" description="Basic and acidic residues" evidence="2">
    <location>
        <begin position="1"/>
        <end position="11"/>
    </location>
</feature>
<feature type="region of interest" description="Disordered" evidence="2">
    <location>
        <begin position="1"/>
        <end position="36"/>
    </location>
</feature>
<gene>
    <name evidence="3" type="ORF">I532_03480</name>
</gene>
<keyword evidence="4" id="KW-1185">Reference proteome</keyword>
<evidence type="ECO:0000256" key="1">
    <source>
        <dbReference type="ARBA" id="ARBA00007068"/>
    </source>
</evidence>
<dbReference type="InterPro" id="IPR016117">
    <property type="entry name" value="ArgJ-like_dom_sf"/>
</dbReference>
<dbReference type="Gene3D" id="3.60.70.12">
    <property type="entry name" value="L-amino peptidase D-ALA esterase/amidase"/>
    <property type="match status" value="1"/>
</dbReference>
<comment type="caution">
    <text evidence="3">The sequence shown here is derived from an EMBL/GenBank/DDBJ whole genome shotgun (WGS) entry which is preliminary data.</text>
</comment>
<evidence type="ECO:0000256" key="2">
    <source>
        <dbReference type="SAM" id="MobiDB-lite"/>
    </source>
</evidence>
<feature type="compositionally biased region" description="Polar residues" evidence="2">
    <location>
        <begin position="42"/>
        <end position="51"/>
    </location>
</feature>
<proteinExistence type="inferred from homology"/>
<dbReference type="PANTHER" id="PTHR36512:SF3">
    <property type="entry name" value="BLR5678 PROTEIN"/>
    <property type="match status" value="1"/>
</dbReference>
<evidence type="ECO:0008006" key="5">
    <source>
        <dbReference type="Google" id="ProtNLM"/>
    </source>
</evidence>
<dbReference type="STRING" id="1300222.I532_03480"/>
<evidence type="ECO:0000313" key="4">
    <source>
        <dbReference type="Proteomes" id="UP000012081"/>
    </source>
</evidence>
<dbReference type="EMBL" id="APBN01000001">
    <property type="protein sequence ID" value="EMT54634.1"/>
    <property type="molecule type" value="Genomic_DNA"/>
</dbReference>
<organism evidence="3 4">
    <name type="scientific">Brevibacillus borstelensis AK1</name>
    <dbReference type="NCBI Taxonomy" id="1300222"/>
    <lineage>
        <taxon>Bacteria</taxon>
        <taxon>Bacillati</taxon>
        <taxon>Bacillota</taxon>
        <taxon>Bacilli</taxon>
        <taxon>Bacillales</taxon>
        <taxon>Paenibacillaceae</taxon>
        <taxon>Brevibacillus</taxon>
    </lineage>
</organism>
<dbReference type="PATRIC" id="fig|1300222.3.peg.740"/>
<dbReference type="Pfam" id="PF03576">
    <property type="entry name" value="Peptidase_S58"/>
    <property type="match status" value="1"/>
</dbReference>
<comment type="similarity">
    <text evidence="1">Belongs to the peptidase S58 family.</text>
</comment>
<evidence type="ECO:0000313" key="3">
    <source>
        <dbReference type="EMBL" id="EMT54634.1"/>
    </source>
</evidence>
<sequence length="431" mass="43946">MKNESLDKPLTTEEIGQMQSHISPREFGCRQNPPSVDVFESAISSSEEPNPQQQTQTTQSVSRREFLHKTALLGLAAAVPGSLLTIGSVMAEEAGGMEGAKAAAAGIGEWIKPGGTIVDVPGVKVGQMQDLKAMTGCTVVVLEEGSPCGVDVRGSAPGTRETDLLNPINMVEKVNAIVLTGGSAYGLDSASGVMRYLEEQGIGHNVGVGVVPIVPAAVIFDLSFGSAKVRPDQKMGYEAAKKASKDPVKQGNAGAGTGATVGKLAGGKRAMKGGLGSASLHLPNGLVVGAVVSVNAVGEVRDPVTGEILAGARDDSGRIRDALSWMIEQSSPPVPSGTNTTIAVVASNANLNKTQANKVAQMAHNGLAKAIFPVHTMSDGDTVFAVATGGVDASVNLVGALSAEVLAAAVVNAIKAAEGAEGLPAYRDLRK</sequence>
<name>M8DE77_9BACL</name>
<reference evidence="3 4" key="1">
    <citation type="submission" date="2013-03" db="EMBL/GenBank/DDBJ databases">
        <title>Assembly of a new bacterial strain Brevibacillus borstelensis AK1.</title>
        <authorList>
            <person name="Rajan I."/>
            <person name="PoliReddy D."/>
            <person name="Sugumar T."/>
            <person name="Rathinam K."/>
            <person name="Alqarawi S."/>
            <person name="Khalil A.B."/>
            <person name="Sivakumar N."/>
        </authorList>
    </citation>
    <scope>NUCLEOTIDE SEQUENCE [LARGE SCALE GENOMIC DNA]</scope>
    <source>
        <strain evidence="3 4">AK1</strain>
    </source>
</reference>
<dbReference type="AlphaFoldDB" id="M8DE77"/>